<reference evidence="9 10" key="1">
    <citation type="submission" date="2022-05" db="EMBL/GenBank/DDBJ databases">
        <authorList>
            <consortium name="Genoscope - CEA"/>
            <person name="William W."/>
        </authorList>
    </citation>
    <scope>NUCLEOTIDE SEQUENCE [LARGE SCALE GENOMIC DNA]</scope>
</reference>
<dbReference type="EMBL" id="CALNXJ010000023">
    <property type="protein sequence ID" value="CAH3127935.1"/>
    <property type="molecule type" value="Genomic_DNA"/>
</dbReference>
<evidence type="ECO:0000256" key="1">
    <source>
        <dbReference type="ARBA" id="ARBA00004240"/>
    </source>
</evidence>
<keyword evidence="10" id="KW-1185">Reference proteome</keyword>
<dbReference type="PANTHER" id="PTHR10281">
    <property type="entry name" value="MEMBRANE-ASSOCIATED PROGESTERONE RECEPTOR COMPONENT-RELATED"/>
    <property type="match status" value="1"/>
</dbReference>
<dbReference type="PANTHER" id="PTHR10281:SF72">
    <property type="entry name" value="NEUDESIN"/>
    <property type="match status" value="1"/>
</dbReference>
<dbReference type="GO" id="GO:0016020">
    <property type="term" value="C:membrane"/>
    <property type="evidence" value="ECO:0007669"/>
    <property type="project" value="TreeGrafter"/>
</dbReference>
<gene>
    <name evidence="9" type="ORF">PMEA_00013151</name>
</gene>
<dbReference type="AlphaFoldDB" id="A0AAU9WWV4"/>
<feature type="domain" description="Cytochrome b5 heme-binding" evidence="8">
    <location>
        <begin position="52"/>
        <end position="149"/>
    </location>
</feature>
<dbReference type="InterPro" id="IPR050577">
    <property type="entry name" value="MAPR/NEUFC/NENF-like"/>
</dbReference>
<dbReference type="Gene3D" id="3.10.120.10">
    <property type="entry name" value="Cytochrome b5-like heme/steroid binding domain"/>
    <property type="match status" value="1"/>
</dbReference>
<evidence type="ECO:0000259" key="8">
    <source>
        <dbReference type="SMART" id="SM01117"/>
    </source>
</evidence>
<dbReference type="GO" id="GO:0005783">
    <property type="term" value="C:endoplasmic reticulum"/>
    <property type="evidence" value="ECO:0007669"/>
    <property type="project" value="UniProtKB-SubCell"/>
</dbReference>
<dbReference type="InterPro" id="IPR036400">
    <property type="entry name" value="Cyt_B5-like_heme/steroid_sf"/>
</dbReference>
<feature type="chain" id="PRO_5043605919" description="Cytochrome b5 heme-binding domain-containing protein" evidence="7">
    <location>
        <begin position="22"/>
        <end position="169"/>
    </location>
</feature>
<sequence length="169" mass="18982">MEQIFLVQLLFLSSLIISLAAVDITLKNDDLIHSPFSEELGNDANLDGPKVFTKEELSVYDGENPDLPIYVAIKGIVFDVSESKKAYGPGGSYNKFTGKDASRAVAKWSMAEEDLNDNLEDLSEAELNRLDTVFKKLYLEKYPKVGIVEGHEPYHEDNLTIRKNKNIEL</sequence>
<evidence type="ECO:0000256" key="5">
    <source>
        <dbReference type="ARBA" id="ARBA00023004"/>
    </source>
</evidence>
<evidence type="ECO:0000313" key="10">
    <source>
        <dbReference type="Proteomes" id="UP001159428"/>
    </source>
</evidence>
<feature type="signal peptide" evidence="7">
    <location>
        <begin position="1"/>
        <end position="21"/>
    </location>
</feature>
<accession>A0AAU9WWV4</accession>
<name>A0AAU9WWV4_9CNID</name>
<evidence type="ECO:0000256" key="7">
    <source>
        <dbReference type="SAM" id="SignalP"/>
    </source>
</evidence>
<dbReference type="Proteomes" id="UP001159428">
    <property type="component" value="Unassembled WGS sequence"/>
</dbReference>
<comment type="subcellular location">
    <subcellularLocation>
        <location evidence="1">Endoplasmic reticulum</location>
    </subcellularLocation>
</comment>
<dbReference type="GO" id="GO:0046872">
    <property type="term" value="F:metal ion binding"/>
    <property type="evidence" value="ECO:0007669"/>
    <property type="project" value="UniProtKB-KW"/>
</dbReference>
<evidence type="ECO:0000256" key="6">
    <source>
        <dbReference type="ARBA" id="ARBA00038357"/>
    </source>
</evidence>
<dbReference type="InterPro" id="IPR001199">
    <property type="entry name" value="Cyt_B5-like_heme/steroid-bd"/>
</dbReference>
<keyword evidence="2" id="KW-0349">Heme</keyword>
<dbReference type="SUPFAM" id="SSF55856">
    <property type="entry name" value="Cytochrome b5-like heme/steroid binding domain"/>
    <property type="match status" value="1"/>
</dbReference>
<comment type="similarity">
    <text evidence="6">Belongs to the cytochrome b5 family. MAPR subfamily.</text>
</comment>
<keyword evidence="5" id="KW-0408">Iron</keyword>
<dbReference type="Pfam" id="PF00173">
    <property type="entry name" value="Cyt-b5"/>
    <property type="match status" value="1"/>
</dbReference>
<evidence type="ECO:0000256" key="2">
    <source>
        <dbReference type="ARBA" id="ARBA00022617"/>
    </source>
</evidence>
<dbReference type="SMART" id="SM01117">
    <property type="entry name" value="Cyt-b5"/>
    <property type="match status" value="1"/>
</dbReference>
<protein>
    <recommendedName>
        <fullName evidence="8">Cytochrome b5 heme-binding domain-containing protein</fullName>
    </recommendedName>
</protein>
<evidence type="ECO:0000313" key="9">
    <source>
        <dbReference type="EMBL" id="CAH3127935.1"/>
    </source>
</evidence>
<keyword evidence="3" id="KW-0479">Metal-binding</keyword>
<keyword evidence="4" id="KW-0256">Endoplasmic reticulum</keyword>
<evidence type="ECO:0000256" key="3">
    <source>
        <dbReference type="ARBA" id="ARBA00022723"/>
    </source>
</evidence>
<comment type="caution">
    <text evidence="9">The sequence shown here is derived from an EMBL/GenBank/DDBJ whole genome shotgun (WGS) entry which is preliminary data.</text>
</comment>
<proteinExistence type="inferred from homology"/>
<keyword evidence="7" id="KW-0732">Signal</keyword>
<organism evidence="9 10">
    <name type="scientific">Pocillopora meandrina</name>
    <dbReference type="NCBI Taxonomy" id="46732"/>
    <lineage>
        <taxon>Eukaryota</taxon>
        <taxon>Metazoa</taxon>
        <taxon>Cnidaria</taxon>
        <taxon>Anthozoa</taxon>
        <taxon>Hexacorallia</taxon>
        <taxon>Scleractinia</taxon>
        <taxon>Astrocoeniina</taxon>
        <taxon>Pocilloporidae</taxon>
        <taxon>Pocillopora</taxon>
    </lineage>
</organism>
<evidence type="ECO:0000256" key="4">
    <source>
        <dbReference type="ARBA" id="ARBA00022824"/>
    </source>
</evidence>